<protein>
    <submittedName>
        <fullName evidence="2">Uncharacterized protein</fullName>
    </submittedName>
</protein>
<gene>
    <name evidence="2" type="ORF">LZC94_45555</name>
</gene>
<organism evidence="2 3">
    <name type="scientific">Pendulispora albinea</name>
    <dbReference type="NCBI Taxonomy" id="2741071"/>
    <lineage>
        <taxon>Bacteria</taxon>
        <taxon>Pseudomonadati</taxon>
        <taxon>Myxococcota</taxon>
        <taxon>Myxococcia</taxon>
        <taxon>Myxococcales</taxon>
        <taxon>Sorangiineae</taxon>
        <taxon>Pendulisporaceae</taxon>
        <taxon>Pendulispora</taxon>
    </lineage>
</organism>
<evidence type="ECO:0000256" key="1">
    <source>
        <dbReference type="SAM" id="MobiDB-lite"/>
    </source>
</evidence>
<reference evidence="2 3" key="1">
    <citation type="submission" date="2021-12" db="EMBL/GenBank/DDBJ databases">
        <title>Discovery of the Pendulisporaceae a myxobacterial family with distinct sporulation behavior and unique specialized metabolism.</title>
        <authorList>
            <person name="Garcia R."/>
            <person name="Popoff A."/>
            <person name="Bader C.D."/>
            <person name="Loehr J."/>
            <person name="Walesch S."/>
            <person name="Walt C."/>
            <person name="Boldt J."/>
            <person name="Bunk B."/>
            <person name="Haeckl F.J.F.P.J."/>
            <person name="Gunesch A.P."/>
            <person name="Birkelbach J."/>
            <person name="Nuebel U."/>
            <person name="Pietschmann T."/>
            <person name="Bach T."/>
            <person name="Mueller R."/>
        </authorList>
    </citation>
    <scope>NUCLEOTIDE SEQUENCE [LARGE SCALE GENOMIC DNA]</scope>
    <source>
        <strain evidence="2 3">MSr11954</strain>
    </source>
</reference>
<evidence type="ECO:0000313" key="2">
    <source>
        <dbReference type="EMBL" id="WXB15073.1"/>
    </source>
</evidence>
<proteinExistence type="predicted"/>
<feature type="compositionally biased region" description="Basic and acidic residues" evidence="1">
    <location>
        <begin position="127"/>
        <end position="162"/>
    </location>
</feature>
<keyword evidence="3" id="KW-1185">Reference proteome</keyword>
<sequence length="342" mass="35720">MTWFVAVAIGTLVGLCREARAGTAADPVDLTWQGLPGCPTEQDVRAEVIEAMGSAAAGRRVRARAVVTNEGEQVWAVELTSEMDGRSHRRVMRAPSCAELGSAVATVLALGVSGERPTPSNVPSGETSREKDEKGEKREKDERSAASEEDENSAKRERDRAPAARAARPPSELVRFAAGLDVAGGTGASGATSLGVGGQIAWLPGRSRLEVGAVYFPPAEVSGEKSGIAGAFDVMAGTVAACHALIAGSFQLSPCVGAEVGRIHASGRGSAVKTSFEDAKLWVAGKGGALVVWRLGRFGFRLQLEAVVPVSRHRFFIEGVGEVYRPAPIGGRVLLGGEVHFP</sequence>
<evidence type="ECO:0000313" key="3">
    <source>
        <dbReference type="Proteomes" id="UP001370348"/>
    </source>
</evidence>
<dbReference type="RefSeq" id="WP_394824698.1">
    <property type="nucleotide sequence ID" value="NZ_CP089984.1"/>
</dbReference>
<dbReference type="EMBL" id="CP089984">
    <property type="protein sequence ID" value="WXB15073.1"/>
    <property type="molecule type" value="Genomic_DNA"/>
</dbReference>
<dbReference type="Proteomes" id="UP001370348">
    <property type="component" value="Chromosome"/>
</dbReference>
<name>A0ABZ2LYY2_9BACT</name>
<feature type="region of interest" description="Disordered" evidence="1">
    <location>
        <begin position="111"/>
        <end position="170"/>
    </location>
</feature>
<accession>A0ABZ2LYY2</accession>